<name>A0ACA9LTY0_9GLOM</name>
<organism evidence="1 2">
    <name type="scientific">Scutellospora calospora</name>
    <dbReference type="NCBI Taxonomy" id="85575"/>
    <lineage>
        <taxon>Eukaryota</taxon>
        <taxon>Fungi</taxon>
        <taxon>Fungi incertae sedis</taxon>
        <taxon>Mucoromycota</taxon>
        <taxon>Glomeromycotina</taxon>
        <taxon>Glomeromycetes</taxon>
        <taxon>Diversisporales</taxon>
        <taxon>Gigasporaceae</taxon>
        <taxon>Scutellospora</taxon>
    </lineage>
</organism>
<dbReference type="EMBL" id="CAJVPM010007979">
    <property type="protein sequence ID" value="CAG8550730.1"/>
    <property type="molecule type" value="Genomic_DNA"/>
</dbReference>
<sequence>EANVEKMKIDTDIENMQMNSEILHNQTSHENFNINEKRPHEKDDSIEKTVKRIR</sequence>
<evidence type="ECO:0000313" key="1">
    <source>
        <dbReference type="EMBL" id="CAG8550730.1"/>
    </source>
</evidence>
<gene>
    <name evidence="1" type="ORF">SCALOS_LOCUS5170</name>
</gene>
<reference evidence="1" key="1">
    <citation type="submission" date="2021-06" db="EMBL/GenBank/DDBJ databases">
        <authorList>
            <person name="Kallberg Y."/>
            <person name="Tangrot J."/>
            <person name="Rosling A."/>
        </authorList>
    </citation>
    <scope>NUCLEOTIDE SEQUENCE</scope>
    <source>
        <strain evidence="1">AU212A</strain>
    </source>
</reference>
<comment type="caution">
    <text evidence="1">The sequence shown here is derived from an EMBL/GenBank/DDBJ whole genome shotgun (WGS) entry which is preliminary data.</text>
</comment>
<feature type="non-terminal residue" evidence="1">
    <location>
        <position position="1"/>
    </location>
</feature>
<protein>
    <submittedName>
        <fullName evidence="1">2046_t:CDS:1</fullName>
    </submittedName>
</protein>
<keyword evidence="2" id="KW-1185">Reference proteome</keyword>
<dbReference type="Proteomes" id="UP000789860">
    <property type="component" value="Unassembled WGS sequence"/>
</dbReference>
<accession>A0ACA9LTY0</accession>
<evidence type="ECO:0000313" key="2">
    <source>
        <dbReference type="Proteomes" id="UP000789860"/>
    </source>
</evidence>
<proteinExistence type="predicted"/>